<proteinExistence type="predicted"/>
<dbReference type="EMBL" id="JAYMYQ010000001">
    <property type="protein sequence ID" value="KAK7359934.1"/>
    <property type="molecule type" value="Genomic_DNA"/>
</dbReference>
<evidence type="ECO:0000313" key="1">
    <source>
        <dbReference type="EMBL" id="KAK7359934.1"/>
    </source>
</evidence>
<comment type="caution">
    <text evidence="1">The sequence shown here is derived from an EMBL/GenBank/DDBJ whole genome shotgun (WGS) entry which is preliminary data.</text>
</comment>
<reference evidence="1 2" key="1">
    <citation type="submission" date="2024-01" db="EMBL/GenBank/DDBJ databases">
        <title>The genomes of 5 underutilized Papilionoideae crops provide insights into root nodulation and disease resistanc.</title>
        <authorList>
            <person name="Jiang F."/>
        </authorList>
    </citation>
    <scope>NUCLEOTIDE SEQUENCE [LARGE SCALE GENOMIC DNA]</scope>
    <source>
        <strain evidence="1">LVBAO_FW01</strain>
        <tissue evidence="1">Leaves</tissue>
    </source>
</reference>
<dbReference type="Proteomes" id="UP001367508">
    <property type="component" value="Unassembled WGS sequence"/>
</dbReference>
<accession>A0AAN9MX55</accession>
<evidence type="ECO:0000313" key="2">
    <source>
        <dbReference type="Proteomes" id="UP001367508"/>
    </source>
</evidence>
<name>A0AAN9MX55_CANGL</name>
<dbReference type="AlphaFoldDB" id="A0AAN9MX55"/>
<protein>
    <submittedName>
        <fullName evidence="1">Uncharacterized protein</fullName>
    </submittedName>
</protein>
<sequence length="128" mass="14803">MLAAVIVLHDKWISGFLKHVVCRLLPTKVRADELNRSTYLHSCIKDVETWIKREENEGIKKELTIANPDSFNFRDVSFLLSLDFFGRGVGDKRVFPNYFMKKSALSYKNLGRETIHSKESKSLEPDQV</sequence>
<keyword evidence="2" id="KW-1185">Reference proteome</keyword>
<organism evidence="1 2">
    <name type="scientific">Canavalia gladiata</name>
    <name type="common">Sword bean</name>
    <name type="synonym">Dolichos gladiatus</name>
    <dbReference type="NCBI Taxonomy" id="3824"/>
    <lineage>
        <taxon>Eukaryota</taxon>
        <taxon>Viridiplantae</taxon>
        <taxon>Streptophyta</taxon>
        <taxon>Embryophyta</taxon>
        <taxon>Tracheophyta</taxon>
        <taxon>Spermatophyta</taxon>
        <taxon>Magnoliopsida</taxon>
        <taxon>eudicotyledons</taxon>
        <taxon>Gunneridae</taxon>
        <taxon>Pentapetalae</taxon>
        <taxon>rosids</taxon>
        <taxon>fabids</taxon>
        <taxon>Fabales</taxon>
        <taxon>Fabaceae</taxon>
        <taxon>Papilionoideae</taxon>
        <taxon>50 kb inversion clade</taxon>
        <taxon>NPAAA clade</taxon>
        <taxon>indigoferoid/millettioid clade</taxon>
        <taxon>Phaseoleae</taxon>
        <taxon>Canavalia</taxon>
    </lineage>
</organism>
<gene>
    <name evidence="1" type="ORF">VNO77_01903</name>
</gene>